<dbReference type="InterPro" id="IPR027417">
    <property type="entry name" value="P-loop_NTPase"/>
</dbReference>
<keyword evidence="4" id="KW-0067">ATP-binding</keyword>
<dbReference type="GeneID" id="85306694"/>
<dbReference type="Gene3D" id="3.40.50.300">
    <property type="entry name" value="P-loop containing nucleotide triphosphate hydrolases"/>
    <property type="match status" value="1"/>
</dbReference>
<dbReference type="PROSITE" id="PS00486">
    <property type="entry name" value="DNA_MISMATCH_REPAIR_2"/>
    <property type="match status" value="1"/>
</dbReference>
<evidence type="ECO:0000256" key="8">
    <source>
        <dbReference type="ARBA" id="ARBA00029792"/>
    </source>
</evidence>
<feature type="region of interest" description="Disordered" evidence="10">
    <location>
        <begin position="98"/>
        <end position="150"/>
    </location>
</feature>
<evidence type="ECO:0000259" key="11">
    <source>
        <dbReference type="PROSITE" id="PS00486"/>
    </source>
</evidence>
<feature type="region of interest" description="Disordered" evidence="10">
    <location>
        <begin position="936"/>
        <end position="956"/>
    </location>
</feature>
<keyword evidence="5" id="KW-0238">DNA-binding</keyword>
<dbReference type="SUPFAM" id="SSF52540">
    <property type="entry name" value="P-loop containing nucleoside triphosphate hydrolases"/>
    <property type="match status" value="1"/>
</dbReference>
<evidence type="ECO:0000256" key="5">
    <source>
        <dbReference type="ARBA" id="ARBA00023125"/>
    </source>
</evidence>
<feature type="compositionally biased region" description="Polar residues" evidence="10">
    <location>
        <begin position="101"/>
        <end position="112"/>
    </location>
</feature>
<dbReference type="AlphaFoldDB" id="A0AAJ0C7K6"/>
<dbReference type="GO" id="GO:0140664">
    <property type="term" value="F:ATP-dependent DNA damage sensor activity"/>
    <property type="evidence" value="ECO:0007669"/>
    <property type="project" value="InterPro"/>
</dbReference>
<reference evidence="12" key="1">
    <citation type="submission" date="2023-06" db="EMBL/GenBank/DDBJ databases">
        <title>Genome-scale phylogeny and comparative genomics of the fungal order Sordariales.</title>
        <authorList>
            <consortium name="Lawrence Berkeley National Laboratory"/>
            <person name="Hensen N."/>
            <person name="Bonometti L."/>
            <person name="Westerberg I."/>
            <person name="Brannstrom I.O."/>
            <person name="Guillou S."/>
            <person name="Cros-Aarteil S."/>
            <person name="Calhoun S."/>
            <person name="Haridas S."/>
            <person name="Kuo A."/>
            <person name="Mondo S."/>
            <person name="Pangilinan J."/>
            <person name="Riley R."/>
            <person name="Labutti K."/>
            <person name="Andreopoulos B."/>
            <person name="Lipzen A."/>
            <person name="Chen C."/>
            <person name="Yanf M."/>
            <person name="Daum C."/>
            <person name="Ng V."/>
            <person name="Clum A."/>
            <person name="Steindorff A."/>
            <person name="Ohm R."/>
            <person name="Martin F."/>
            <person name="Silar P."/>
            <person name="Natvig D."/>
            <person name="Lalanne C."/>
            <person name="Gautier V."/>
            <person name="Ament-Velasquez S.L."/>
            <person name="Kruys A."/>
            <person name="Hutchinson M.I."/>
            <person name="Powell A.J."/>
            <person name="Barry K."/>
            <person name="Miller A.N."/>
            <person name="Grigoriev I.V."/>
            <person name="Debuchy R."/>
            <person name="Gladieux P."/>
            <person name="Thoren M.H."/>
            <person name="Johannesson H."/>
        </authorList>
    </citation>
    <scope>NUCLEOTIDE SEQUENCE</scope>
    <source>
        <strain evidence="12">8032-3</strain>
    </source>
</reference>
<keyword evidence="6" id="KW-0469">Meiosis</keyword>
<dbReference type="InterPro" id="IPR007860">
    <property type="entry name" value="DNA_mmatch_repair_MutS_con_dom"/>
</dbReference>
<evidence type="ECO:0000256" key="3">
    <source>
        <dbReference type="ARBA" id="ARBA00022741"/>
    </source>
</evidence>
<dbReference type="InterPro" id="IPR036187">
    <property type="entry name" value="DNA_mismatch_repair_MutS_sf"/>
</dbReference>
<evidence type="ECO:0000256" key="4">
    <source>
        <dbReference type="ARBA" id="ARBA00022840"/>
    </source>
</evidence>
<feature type="compositionally biased region" description="Polar residues" evidence="10">
    <location>
        <begin position="137"/>
        <end position="150"/>
    </location>
</feature>
<accession>A0AAJ0C7K6</accession>
<evidence type="ECO:0000256" key="7">
    <source>
        <dbReference type="ARBA" id="ARBA00025902"/>
    </source>
</evidence>
<dbReference type="EMBL" id="MU839001">
    <property type="protein sequence ID" value="KAK1770134.1"/>
    <property type="molecule type" value="Genomic_DNA"/>
</dbReference>
<keyword evidence="13" id="KW-1185">Reference proteome</keyword>
<proteinExistence type="inferred from homology"/>
<dbReference type="Pfam" id="PF05192">
    <property type="entry name" value="MutS_III"/>
    <property type="match status" value="1"/>
</dbReference>
<evidence type="ECO:0000256" key="9">
    <source>
        <dbReference type="ARBA" id="ARBA00073774"/>
    </source>
</evidence>
<sequence length="956" mass="106790">MPTPFSVQQRKLRWARGAGREWVGTYCNESWNLASSRHHLFQSIFHSSYLGSFECHQIRIPKEGTDSLTLSSRIFSAKMTSPTTLPLPSLPSLPSIPSTSYGRASSSQSRLTSYGPRSVSTPYPASGSWPVRRRGTAGTSTVSGRKSRAASSIGASENHQIVCAVSEARGVTPSVGVAFVNISTGEAVLSQICDTQFYIKALHKISVYEPTCILIVSTSCPPNPKSSLYCSIEENCPSIRLIPLDRKYWSESAGLEYIQGLAFREDVEAIKVAIDGNFYATCALSAAMRYLESEFSIRFAPHSLRIKYQPSEETMMIDLSTIASLELIQNLHNIKSKDCLFGLLNQTLTPMGARMLRSNILQPSTQQQGVLDPRYDALEELSSKEDMFYEIRKALQGFEDVERLLTQLIILPTQISLYHTEQAINSVLMVKKFLLSVAPIFESLGPARCDLLVRIRGLCLPEIVNPILDLISNTINEDVTYVKTPLELRNQRTYAVKAGVNGLLDVARKTYKEATGDLYQHIRDLNAGLELACDIKFDNNRRYWLRFHSTDFEFRPIPDVLINRVRRKAYLECQTLSIVKLNQRITNSTEEVVMMSDKVVQELLDSIRTRAPQMFRVCEGIALLDMLTSFSHSITSLDYVRPTLSGTMAIKAARHPILEKTQKSPFIPNDYYATEQYRFQIITGCNMSGKSTYIRTVALLQVMAQIGCFVPAQYASFSVVHNLFSRLSTDDSIEANISTFSVEMREMAFILRNVSGSSLAIIDELGRGTSTRDGLAIAIAMAEALVQSGSLVFFATHFTDLAKVLADRPGVLNLHLATETSKTEDDIPKMTMLYKVSSGPVQEENYGIKLAGAIGFPRRFLEVAERVSDAIRDQAEAKKRGSQARKLAFRRRLVLNLHETLNQAHASGMNDGALATYLQRLQAEFIRRMEDIDKLGLEDEEEDGRADVEMEEENGL</sequence>
<dbReference type="SMART" id="SM00533">
    <property type="entry name" value="MUTSd"/>
    <property type="match status" value="1"/>
</dbReference>
<feature type="domain" description="DNA mismatch repair proteins mutS family" evidence="11">
    <location>
        <begin position="758"/>
        <end position="774"/>
    </location>
</feature>
<dbReference type="GO" id="GO:0005524">
    <property type="term" value="F:ATP binding"/>
    <property type="evidence" value="ECO:0007669"/>
    <property type="project" value="UniProtKB-KW"/>
</dbReference>
<evidence type="ECO:0000256" key="6">
    <source>
        <dbReference type="ARBA" id="ARBA00023254"/>
    </source>
</evidence>
<dbReference type="Pfam" id="PF05188">
    <property type="entry name" value="MutS_II"/>
    <property type="match status" value="1"/>
</dbReference>
<protein>
    <recommendedName>
        <fullName evidence="2 9">DNA mismatch repair protein MSH3</fullName>
    </recommendedName>
    <alternativeName>
        <fullName evidence="2 9">DNA mismatch repair protein MSH3</fullName>
    </alternativeName>
    <alternativeName>
        <fullName evidence="8">MutS protein homolog 3</fullName>
    </alternativeName>
</protein>
<comment type="similarity">
    <text evidence="1">Belongs to the DNA mismatch repair MutS family. MSH3 subfamily.</text>
</comment>
<name>A0AAJ0C7K6_9PEZI</name>
<dbReference type="InterPro" id="IPR045076">
    <property type="entry name" value="MutS"/>
</dbReference>
<dbReference type="Gene3D" id="1.10.1420.10">
    <property type="match status" value="2"/>
</dbReference>
<evidence type="ECO:0000256" key="1">
    <source>
        <dbReference type="ARBA" id="ARBA00007094"/>
    </source>
</evidence>
<evidence type="ECO:0000313" key="12">
    <source>
        <dbReference type="EMBL" id="KAK1770134.1"/>
    </source>
</evidence>
<dbReference type="PANTHER" id="PTHR11361">
    <property type="entry name" value="DNA MISMATCH REPAIR PROTEIN MUTS FAMILY MEMBER"/>
    <property type="match status" value="1"/>
</dbReference>
<dbReference type="SUPFAM" id="SSF53150">
    <property type="entry name" value="DNA repair protein MutS, domain II"/>
    <property type="match status" value="1"/>
</dbReference>
<feature type="compositionally biased region" description="Acidic residues" evidence="10">
    <location>
        <begin position="938"/>
        <end position="956"/>
    </location>
</feature>
<evidence type="ECO:0000256" key="2">
    <source>
        <dbReference type="ARBA" id="ARBA00022151"/>
    </source>
</evidence>
<dbReference type="PANTHER" id="PTHR11361:SF21">
    <property type="entry name" value="MUTS PROTEIN HOMOLOG 4"/>
    <property type="match status" value="1"/>
</dbReference>
<keyword evidence="3" id="KW-0547">Nucleotide-binding</keyword>
<dbReference type="InterPro" id="IPR036678">
    <property type="entry name" value="MutS_con_dom_sf"/>
</dbReference>
<evidence type="ECO:0000313" key="13">
    <source>
        <dbReference type="Proteomes" id="UP001244011"/>
    </source>
</evidence>
<dbReference type="FunFam" id="3.40.50.300:FF:000870">
    <property type="entry name" value="MutS protein homolog 4"/>
    <property type="match status" value="1"/>
</dbReference>
<dbReference type="InterPro" id="IPR000432">
    <property type="entry name" value="DNA_mismatch_repair_MutS_C"/>
</dbReference>
<dbReference type="InterPro" id="IPR007696">
    <property type="entry name" value="DNA_mismatch_repair_MutS_core"/>
</dbReference>
<comment type="caution">
    <text evidence="12">The sequence shown here is derived from an EMBL/GenBank/DDBJ whole genome shotgun (WGS) entry which is preliminary data.</text>
</comment>
<gene>
    <name evidence="12" type="ORF">QBC33DRAFT_312685</name>
</gene>
<dbReference type="GO" id="GO:0006298">
    <property type="term" value="P:mismatch repair"/>
    <property type="evidence" value="ECO:0007669"/>
    <property type="project" value="InterPro"/>
</dbReference>
<dbReference type="SUPFAM" id="SSF48334">
    <property type="entry name" value="DNA repair protein MutS, domain III"/>
    <property type="match status" value="1"/>
</dbReference>
<dbReference type="SMART" id="SM00534">
    <property type="entry name" value="MUTSac"/>
    <property type="match status" value="1"/>
</dbReference>
<dbReference type="GO" id="GO:0005634">
    <property type="term" value="C:nucleus"/>
    <property type="evidence" value="ECO:0007669"/>
    <property type="project" value="TreeGrafter"/>
</dbReference>
<dbReference type="Proteomes" id="UP001244011">
    <property type="component" value="Unassembled WGS sequence"/>
</dbReference>
<dbReference type="RefSeq" id="XP_060286347.1">
    <property type="nucleotide sequence ID" value="XM_060423507.1"/>
</dbReference>
<evidence type="ECO:0000256" key="10">
    <source>
        <dbReference type="SAM" id="MobiDB-lite"/>
    </source>
</evidence>
<comment type="subunit">
    <text evidence="7">Heterodimer consisting of MSH2-MSH3 (MutS beta). Forms a ternary complex with MutL alpha (MLH1-PMS1).</text>
</comment>
<dbReference type="Pfam" id="PF00488">
    <property type="entry name" value="MutS_V"/>
    <property type="match status" value="1"/>
</dbReference>
<organism evidence="12 13">
    <name type="scientific">Phialemonium atrogriseum</name>
    <dbReference type="NCBI Taxonomy" id="1093897"/>
    <lineage>
        <taxon>Eukaryota</taxon>
        <taxon>Fungi</taxon>
        <taxon>Dikarya</taxon>
        <taxon>Ascomycota</taxon>
        <taxon>Pezizomycotina</taxon>
        <taxon>Sordariomycetes</taxon>
        <taxon>Sordariomycetidae</taxon>
        <taxon>Cephalothecales</taxon>
        <taxon>Cephalothecaceae</taxon>
        <taxon>Phialemonium</taxon>
    </lineage>
</organism>
<dbReference type="GO" id="GO:0030983">
    <property type="term" value="F:mismatched DNA binding"/>
    <property type="evidence" value="ECO:0007669"/>
    <property type="project" value="InterPro"/>
</dbReference>
<dbReference type="Gene3D" id="3.30.420.110">
    <property type="entry name" value="MutS, connector domain"/>
    <property type="match status" value="1"/>
</dbReference>
<dbReference type="GO" id="GO:0007131">
    <property type="term" value="P:reciprocal meiotic recombination"/>
    <property type="evidence" value="ECO:0007669"/>
    <property type="project" value="TreeGrafter"/>
</dbReference>